<evidence type="ECO:0000313" key="7">
    <source>
        <dbReference type="Proteomes" id="UP000224006"/>
    </source>
</evidence>
<dbReference type="GeneID" id="40307111"/>
<dbReference type="GO" id="GO:0003735">
    <property type="term" value="F:structural constituent of ribosome"/>
    <property type="evidence" value="ECO:0007669"/>
    <property type="project" value="InterPro"/>
</dbReference>
<dbReference type="SUPFAM" id="SSF48140">
    <property type="entry name" value="Ribosomal protein L19 (L19e)"/>
    <property type="match status" value="1"/>
</dbReference>
<dbReference type="FunFam" id="1.10.1200.240:FF:000001">
    <property type="entry name" value="Ribosomal protein L19"/>
    <property type="match status" value="1"/>
</dbReference>
<dbReference type="InterPro" id="IPR057260">
    <property type="entry name" value="Ribosomal_L19e_C"/>
</dbReference>
<dbReference type="InterPro" id="IPR057259">
    <property type="entry name" value="Ribosomal_L19e"/>
</dbReference>
<dbReference type="STRING" id="94643.A0A2A9M2C4"/>
<comment type="caution">
    <text evidence="6">The sequence shown here is derived from an EMBL/GenBank/DDBJ whole genome shotgun (WGS) entry which is preliminary data.</text>
</comment>
<dbReference type="Proteomes" id="UP000224006">
    <property type="component" value="Chromosome XI"/>
</dbReference>
<dbReference type="NCBIfam" id="NF006343">
    <property type="entry name" value="PRK08570.1"/>
    <property type="match status" value="1"/>
</dbReference>
<protein>
    <submittedName>
        <fullName evidence="6">Ribosomal protein RPL19</fullName>
    </submittedName>
</protein>
<dbReference type="GO" id="GO:0006412">
    <property type="term" value="P:translation"/>
    <property type="evidence" value="ECO:0007669"/>
    <property type="project" value="InterPro"/>
</dbReference>
<name>A0A2A9M2C4_BESBE</name>
<dbReference type="GO" id="GO:0003723">
    <property type="term" value="F:RNA binding"/>
    <property type="evidence" value="ECO:0007669"/>
    <property type="project" value="InterPro"/>
</dbReference>
<dbReference type="Gene3D" id="1.10.1200.240">
    <property type="match status" value="1"/>
</dbReference>
<organism evidence="6 7">
    <name type="scientific">Besnoitia besnoiti</name>
    <name type="common">Apicomplexan protozoan</name>
    <dbReference type="NCBI Taxonomy" id="94643"/>
    <lineage>
        <taxon>Eukaryota</taxon>
        <taxon>Sar</taxon>
        <taxon>Alveolata</taxon>
        <taxon>Apicomplexa</taxon>
        <taxon>Conoidasida</taxon>
        <taxon>Coccidia</taxon>
        <taxon>Eucoccidiorida</taxon>
        <taxon>Eimeriorina</taxon>
        <taxon>Sarcocystidae</taxon>
        <taxon>Besnoitia</taxon>
    </lineage>
</organism>
<feature type="domain" description="Large ribosomal subunit protein eL19" evidence="5">
    <location>
        <begin position="56"/>
        <end position="199"/>
    </location>
</feature>
<dbReference type="PANTHER" id="PTHR10722">
    <property type="entry name" value="60S RIBOSOMAL PROTEIN L19"/>
    <property type="match status" value="1"/>
</dbReference>
<accession>A0A2A9M2C4</accession>
<comment type="similarity">
    <text evidence="1">Belongs to the eukaryotic ribosomal protein eL19 family.</text>
</comment>
<dbReference type="Pfam" id="PF01280">
    <property type="entry name" value="Ribosomal_L19e"/>
    <property type="match status" value="1"/>
</dbReference>
<dbReference type="InterPro" id="IPR035970">
    <property type="entry name" value="60S_ribosomal_eL19_sf"/>
</dbReference>
<evidence type="ECO:0000259" key="5">
    <source>
        <dbReference type="SMART" id="SM01416"/>
    </source>
</evidence>
<dbReference type="Pfam" id="PF25476">
    <property type="entry name" value="Ribosomal_L19e_C"/>
    <property type="match status" value="1"/>
</dbReference>
<dbReference type="GO" id="GO:0022625">
    <property type="term" value="C:cytosolic large ribosomal subunit"/>
    <property type="evidence" value="ECO:0007669"/>
    <property type="project" value="InterPro"/>
</dbReference>
<proteinExistence type="inferred from homology"/>
<keyword evidence="2 6" id="KW-0689">Ribosomal protein</keyword>
<evidence type="ECO:0000313" key="6">
    <source>
        <dbReference type="EMBL" id="PFH32109.1"/>
    </source>
</evidence>
<dbReference type="KEGG" id="bbes:BESB_020500"/>
<gene>
    <name evidence="6" type="ORF">BESB_020500</name>
</gene>
<dbReference type="VEuPathDB" id="ToxoDB:BESB_020500"/>
<dbReference type="InterPro" id="IPR039547">
    <property type="entry name" value="Ribosomal_eL19"/>
</dbReference>
<reference evidence="6 7" key="1">
    <citation type="submission" date="2017-09" db="EMBL/GenBank/DDBJ databases">
        <title>Genome sequencing of Besnoitia besnoiti strain Bb-Ger1.</title>
        <authorList>
            <person name="Schares G."/>
            <person name="Venepally P."/>
            <person name="Lorenzi H.A."/>
        </authorList>
    </citation>
    <scope>NUCLEOTIDE SEQUENCE [LARGE SCALE GENOMIC DNA]</scope>
    <source>
        <strain evidence="6 7">Bb-Ger1</strain>
    </source>
</reference>
<dbReference type="CDD" id="cd01417">
    <property type="entry name" value="Ribosomal_L19e_E"/>
    <property type="match status" value="1"/>
</dbReference>
<evidence type="ECO:0000256" key="2">
    <source>
        <dbReference type="ARBA" id="ARBA00022980"/>
    </source>
</evidence>
<dbReference type="SMART" id="SM01416">
    <property type="entry name" value="Ribosomal_L19e"/>
    <property type="match status" value="1"/>
</dbReference>
<dbReference type="FunFam" id="1.10.1650.10:FF:000001">
    <property type="entry name" value="Ribosomal protein L19"/>
    <property type="match status" value="1"/>
</dbReference>
<dbReference type="Gene3D" id="1.10.1650.10">
    <property type="match status" value="1"/>
</dbReference>
<evidence type="ECO:0000256" key="3">
    <source>
        <dbReference type="ARBA" id="ARBA00023274"/>
    </source>
</evidence>
<dbReference type="InterPro" id="IPR033935">
    <property type="entry name" value="Ribosomal_eL19_euk"/>
</dbReference>
<evidence type="ECO:0000256" key="1">
    <source>
        <dbReference type="ARBA" id="ARBA00011082"/>
    </source>
</evidence>
<dbReference type="OrthoDB" id="5407653at2759"/>
<dbReference type="InterPro" id="IPR000196">
    <property type="entry name" value="Ribosomal_eL19_dom"/>
</dbReference>
<dbReference type="RefSeq" id="XP_029216118.1">
    <property type="nucleotide sequence ID" value="XM_029360759.1"/>
</dbReference>
<dbReference type="InterPro" id="IPR015972">
    <property type="entry name" value="Ribosomal_eL19_dom1"/>
</dbReference>
<dbReference type="EMBL" id="NWUJ01000012">
    <property type="protein sequence ID" value="PFH32109.1"/>
    <property type="molecule type" value="Genomic_DNA"/>
</dbReference>
<keyword evidence="7" id="KW-1185">Reference proteome</keyword>
<evidence type="ECO:0000256" key="4">
    <source>
        <dbReference type="SAM" id="MobiDB-lite"/>
    </source>
</evidence>
<feature type="region of interest" description="Disordered" evidence="4">
    <location>
        <begin position="217"/>
        <end position="241"/>
    </location>
</feature>
<dbReference type="AlphaFoldDB" id="A0A2A9M2C4"/>
<keyword evidence="3" id="KW-0687">Ribonucleoprotein</keyword>
<sequence length="241" mass="28266">MVSASRGRQSVRNALVLRYVVTVGHPTLLDVGRRIFFQTGVNMGVSNFFDFGSWMSLQLQKRLAASILKCGQRRIWMDPNETSDISMANSRFSIRKLVKDNLIIRKAVAVHSRYRVRQYHEAKRLGRHMGKGKRKGTREARLPAKVLWMRRQRVLRRLLKKYRDNKKIDKHMYHSMYMRCKGNQFKNKRVLIEAIHNEKNLKLKEKALQEQLEARKSKAAAVKEKRRMKEMKKDATLSASA</sequence>